<evidence type="ECO:0000313" key="2">
    <source>
        <dbReference type="EMBL" id="CAF3342041.1"/>
    </source>
</evidence>
<dbReference type="Proteomes" id="UP000663862">
    <property type="component" value="Unassembled WGS sequence"/>
</dbReference>
<evidence type="ECO:0000313" key="6">
    <source>
        <dbReference type="EMBL" id="CAF4166765.1"/>
    </source>
</evidence>
<dbReference type="Proteomes" id="UP000663838">
    <property type="component" value="Unassembled WGS sequence"/>
</dbReference>
<dbReference type="EMBL" id="CAJOBO010000375">
    <property type="protein sequence ID" value="CAF4205882.1"/>
    <property type="molecule type" value="Genomic_DNA"/>
</dbReference>
<evidence type="ECO:0000313" key="7">
    <source>
        <dbReference type="EMBL" id="CAF4205882.1"/>
    </source>
</evidence>
<dbReference type="EMBL" id="CAJNYT010001475">
    <property type="protein sequence ID" value="CAF3413957.1"/>
    <property type="molecule type" value="Genomic_DNA"/>
</dbReference>
<comment type="caution">
    <text evidence="6">The sequence shown here is derived from an EMBL/GenBank/DDBJ whole genome shotgun (WGS) entry which is preliminary data.</text>
</comment>
<dbReference type="EMBL" id="CAJOBQ010000811">
    <property type="protein sequence ID" value="CAF4420703.1"/>
    <property type="molecule type" value="Genomic_DNA"/>
</dbReference>
<accession>A0A819ZSB1</accession>
<dbReference type="Proteomes" id="UP000663865">
    <property type="component" value="Unassembled WGS sequence"/>
</dbReference>
<dbReference type="EMBL" id="CAJOBP010000356">
    <property type="protein sequence ID" value="CAF4166765.1"/>
    <property type="molecule type" value="Genomic_DNA"/>
</dbReference>
<evidence type="ECO:0000313" key="9">
    <source>
        <dbReference type="EMBL" id="CAF4494737.1"/>
    </source>
</evidence>
<evidence type="ECO:0000313" key="8">
    <source>
        <dbReference type="EMBL" id="CAF4420703.1"/>
    </source>
</evidence>
<evidence type="ECO:0000313" key="1">
    <source>
        <dbReference type="EMBL" id="CAF3065731.1"/>
    </source>
</evidence>
<evidence type="ECO:0000313" key="3">
    <source>
        <dbReference type="EMBL" id="CAF3411632.1"/>
    </source>
</evidence>
<dbReference type="Proteomes" id="UP000663872">
    <property type="component" value="Unassembled WGS sequence"/>
</dbReference>
<dbReference type="Proteomes" id="UP000663848">
    <property type="component" value="Unassembled WGS sequence"/>
</dbReference>
<dbReference type="EMBL" id="CAJNYU010002561">
    <property type="protein sequence ID" value="CAF3564173.1"/>
    <property type="molecule type" value="Genomic_DNA"/>
</dbReference>
<dbReference type="Proteomes" id="UP000663825">
    <property type="component" value="Unassembled WGS sequence"/>
</dbReference>
<evidence type="ECO:0000313" key="5">
    <source>
        <dbReference type="EMBL" id="CAF3564173.1"/>
    </source>
</evidence>
<dbReference type="EMBL" id="CAJOBS010001047">
    <property type="protein sequence ID" value="CAF4680440.1"/>
    <property type="molecule type" value="Genomic_DNA"/>
</dbReference>
<dbReference type="AlphaFoldDB" id="A0A819ZSB1"/>
<dbReference type="EMBL" id="CAJOBR010000312">
    <property type="protein sequence ID" value="CAF4494737.1"/>
    <property type="molecule type" value="Genomic_DNA"/>
</dbReference>
<evidence type="ECO:0000313" key="10">
    <source>
        <dbReference type="EMBL" id="CAF4680440.1"/>
    </source>
</evidence>
<protein>
    <submittedName>
        <fullName evidence="6">Uncharacterized protein</fullName>
    </submittedName>
</protein>
<keyword evidence="11" id="KW-1185">Reference proteome</keyword>
<dbReference type="Proteomes" id="UP000663869">
    <property type="component" value="Unassembled WGS sequence"/>
</dbReference>
<dbReference type="EMBL" id="CAJNYD010001512">
    <property type="protein sequence ID" value="CAF3342041.1"/>
    <property type="molecule type" value="Genomic_DNA"/>
</dbReference>
<dbReference type="Proteomes" id="UP000663873">
    <property type="component" value="Unassembled WGS sequence"/>
</dbReference>
<evidence type="ECO:0000313" key="11">
    <source>
        <dbReference type="Proteomes" id="UP000663873"/>
    </source>
</evidence>
<sequence length="127" mass="14088">MPTSQALFITPRHVYAGTVSNKTDKSVICTIYYSSNSKNKHDESISVTLDSGGRAFIPEREYQPTPEATFTCRKIVSRIDVQGNEQTLTLEQPFDGVTCPMTEWRFDIHGDHIASINPHAQTSAAAI</sequence>
<evidence type="ECO:0000313" key="4">
    <source>
        <dbReference type="EMBL" id="CAF3413957.1"/>
    </source>
</evidence>
<dbReference type="Proteomes" id="UP000663851">
    <property type="component" value="Unassembled WGS sequence"/>
</dbReference>
<reference evidence="6" key="1">
    <citation type="submission" date="2021-02" db="EMBL/GenBank/DDBJ databases">
        <authorList>
            <person name="Nowell W R."/>
        </authorList>
    </citation>
    <scope>NUCLEOTIDE SEQUENCE</scope>
</reference>
<dbReference type="EMBL" id="CAJNYV010001240">
    <property type="protein sequence ID" value="CAF3411632.1"/>
    <property type="molecule type" value="Genomic_DNA"/>
</dbReference>
<gene>
    <name evidence="5" type="ORF">FME351_LOCUS20116</name>
    <name evidence="4" type="ORF">GRG538_LOCUS11182</name>
    <name evidence="7" type="ORF">HFQ381_LOCUS7753</name>
    <name evidence="3" type="ORF">KIK155_LOCUS9088</name>
    <name evidence="2" type="ORF">LUA448_LOCUS12234</name>
    <name evidence="9" type="ORF">QYT958_LOCUS4162</name>
    <name evidence="1" type="ORF">TIS948_LOCUS4806</name>
    <name evidence="10" type="ORF">TOA249_LOCUS15823</name>
    <name evidence="8" type="ORF">TSG867_LOCUS14499</name>
    <name evidence="6" type="ORF">UJA718_LOCUS4429</name>
</gene>
<name>A0A819ZSB1_9BILA</name>
<proteinExistence type="predicted"/>
<dbReference type="Proteomes" id="UP000663833">
    <property type="component" value="Unassembled WGS sequence"/>
</dbReference>
<dbReference type="EMBL" id="CAJNXB010000542">
    <property type="protein sequence ID" value="CAF3065731.1"/>
    <property type="molecule type" value="Genomic_DNA"/>
</dbReference>
<dbReference type="OrthoDB" id="9980064at2759"/>
<organism evidence="6 11">
    <name type="scientific">Rotaria socialis</name>
    <dbReference type="NCBI Taxonomy" id="392032"/>
    <lineage>
        <taxon>Eukaryota</taxon>
        <taxon>Metazoa</taxon>
        <taxon>Spiralia</taxon>
        <taxon>Gnathifera</taxon>
        <taxon>Rotifera</taxon>
        <taxon>Eurotatoria</taxon>
        <taxon>Bdelloidea</taxon>
        <taxon>Philodinida</taxon>
        <taxon>Philodinidae</taxon>
        <taxon>Rotaria</taxon>
    </lineage>
</organism>